<dbReference type="AlphaFoldDB" id="A0A7N1A578"/>
<reference evidence="3" key="1">
    <citation type="submission" date="2021-01" db="UniProtKB">
        <authorList>
            <consortium name="EnsemblPlants"/>
        </authorList>
    </citation>
    <scope>IDENTIFICATION</scope>
</reference>
<dbReference type="EnsemblPlants" id="Kaladp0102s0129.1.v1.1">
    <property type="protein sequence ID" value="Kaladp0102s0129.1.v1.1"/>
    <property type="gene ID" value="Kaladp0102s0129.v1.1"/>
</dbReference>
<evidence type="ECO:0000259" key="2">
    <source>
        <dbReference type="PROSITE" id="PS52045"/>
    </source>
</evidence>
<organism evidence="3 4">
    <name type="scientific">Kalanchoe fedtschenkoi</name>
    <name type="common">Lavender scallops</name>
    <name type="synonym">South American air plant</name>
    <dbReference type="NCBI Taxonomy" id="63787"/>
    <lineage>
        <taxon>Eukaryota</taxon>
        <taxon>Viridiplantae</taxon>
        <taxon>Streptophyta</taxon>
        <taxon>Embryophyta</taxon>
        <taxon>Tracheophyta</taxon>
        <taxon>Spermatophyta</taxon>
        <taxon>Magnoliopsida</taxon>
        <taxon>eudicotyledons</taxon>
        <taxon>Gunneridae</taxon>
        <taxon>Pentapetalae</taxon>
        <taxon>Saxifragales</taxon>
        <taxon>Crassulaceae</taxon>
        <taxon>Kalanchoe</taxon>
    </lineage>
</organism>
<dbReference type="Proteomes" id="UP000594263">
    <property type="component" value="Unplaced"/>
</dbReference>
<evidence type="ECO:0000256" key="1">
    <source>
        <dbReference type="SAM" id="SignalP"/>
    </source>
</evidence>
<evidence type="ECO:0000313" key="3">
    <source>
        <dbReference type="EnsemblPlants" id="Kaladp0102s0129.1.v1.1"/>
    </source>
</evidence>
<keyword evidence="1" id="KW-0732">Signal</keyword>
<proteinExistence type="predicted"/>
<name>A0A7N1A578_KALFE</name>
<dbReference type="Gene3D" id="3.90.1320.10">
    <property type="entry name" value="Outer-capsid protein sigma 3, large lobe"/>
    <property type="match status" value="1"/>
</dbReference>
<keyword evidence="4" id="KW-1185">Reference proteome</keyword>
<dbReference type="InterPro" id="IPR004314">
    <property type="entry name" value="Neprosin"/>
</dbReference>
<dbReference type="PANTHER" id="PTHR31589:SF111">
    <property type="entry name" value="NEPROSIN DOMAIN-CONTAINING PROTEIN"/>
    <property type="match status" value="1"/>
</dbReference>
<feature type="domain" description="Neprosin PEP catalytic" evidence="2">
    <location>
        <begin position="152"/>
        <end position="404"/>
    </location>
</feature>
<dbReference type="InterPro" id="IPR025521">
    <property type="entry name" value="Neprosin_propep"/>
</dbReference>
<dbReference type="Gramene" id="Kaladp0102s0129.1.v1.1">
    <property type="protein sequence ID" value="Kaladp0102s0129.1.v1.1"/>
    <property type="gene ID" value="Kaladp0102s0129.v1.1"/>
</dbReference>
<dbReference type="PANTHER" id="PTHR31589">
    <property type="entry name" value="PROTEIN, PUTATIVE (DUF239)-RELATED-RELATED"/>
    <property type="match status" value="1"/>
</dbReference>
<sequence>MRGIFLLAAIVLSSYHEGFCHGIKMPTDRLKEIRRRMNLHVKHAIKTIESEDGEVIDCVGLYKQPAFDHPDLKDHKIQMMPSGVSTTNSKPTTPENEVRQVWQKYGSCPEGTIPIRRVDESALLNSNSSVKHYGRKSGSGVHGQLKLETNTSNLAYPDTSVVILLTASLSYTRGKAEMNVWNPYVDKDDEYSLSYIAVRNSYFESVQSGWAVHPGVYGDRATHFFVYWMGDRARQGCFDLTCPGFVQISRRIALGGALDLNNIPIPGGLGGVLTLWIEKDVITGNWWVRTGANQENVGYFPANLFSGLQHTADIVEWGGEVHSKHVGNVRPHTSTAMGNGEFGDAIAMCGKMKIIRIRTNDPVWVIPGWIAVHIDEWECYRGEYLKISEPEYSFGGPGRNPRCP</sequence>
<accession>A0A7N1A578</accession>
<dbReference type="OMA" id="ETHLTIY"/>
<feature type="chain" id="PRO_5029856034" description="Neprosin PEP catalytic domain-containing protein" evidence="1">
    <location>
        <begin position="23"/>
        <end position="404"/>
    </location>
</feature>
<dbReference type="Pfam" id="PF03080">
    <property type="entry name" value="Neprosin"/>
    <property type="match status" value="1"/>
</dbReference>
<dbReference type="Pfam" id="PF14365">
    <property type="entry name" value="Neprosin_AP"/>
    <property type="match status" value="1"/>
</dbReference>
<evidence type="ECO:0000313" key="4">
    <source>
        <dbReference type="Proteomes" id="UP000594263"/>
    </source>
</evidence>
<feature type="signal peptide" evidence="1">
    <location>
        <begin position="1"/>
        <end position="22"/>
    </location>
</feature>
<protein>
    <recommendedName>
        <fullName evidence="2">Neprosin PEP catalytic domain-containing protein</fullName>
    </recommendedName>
</protein>
<dbReference type="InterPro" id="IPR053168">
    <property type="entry name" value="Glutamic_endopeptidase"/>
</dbReference>
<dbReference type="PROSITE" id="PS52045">
    <property type="entry name" value="NEPROSIN_PEP_CD"/>
    <property type="match status" value="1"/>
</dbReference>